<sequence>MADDFGNGDAMDLPVGAAAVNRLIEENSHIFSDKHCKVCSAVLISESQKLAHYQSKKHANKYRRYKTIHQEEDISPAKKMKVDDIPQQKVTDDGDRNKFCPICNMTFSSPVVALSHYDGRTHSKNVKLMEQGGAPQGVPRVTKPAAAAPARLLPANTDKSDPQKFCQLCSATFNNPHMAEQHYKGRKHKKQETKSELMTIYTSSGNKLPQTTPLNPLTPGSGATGNWYNCDTCNIVLNSIEQYQAHISGSKHKNNLEGIAPTPYWDRPKPTDDRRSFGSFLSSSRLLPSKASSTMSGFSSYSDGLSSSFGYSSMTGNYSSSYGLSNSRSTTSSEGLLPLPSYPPENEQYFSKDMMSPDSYNYYNQGY</sequence>
<evidence type="ECO:0000256" key="2">
    <source>
        <dbReference type="ARBA" id="ARBA00004496"/>
    </source>
</evidence>
<keyword evidence="4" id="KW-0479">Metal-binding</keyword>
<dbReference type="PANTHER" id="PTHR46144:SF5">
    <property type="entry name" value="ZINC FINGER PROTEIN 346"/>
    <property type="match status" value="1"/>
</dbReference>
<evidence type="ECO:0000256" key="5">
    <source>
        <dbReference type="ARBA" id="ARBA00022737"/>
    </source>
</evidence>
<keyword evidence="7" id="KW-0862">Zinc</keyword>
<dbReference type="PROSITE" id="PS00028">
    <property type="entry name" value="ZINC_FINGER_C2H2_1"/>
    <property type="match status" value="2"/>
</dbReference>
<keyword evidence="3" id="KW-0963">Cytoplasm</keyword>
<dbReference type="GO" id="GO:0003725">
    <property type="term" value="F:double-stranded RNA binding"/>
    <property type="evidence" value="ECO:0007669"/>
    <property type="project" value="TreeGrafter"/>
</dbReference>
<dbReference type="Proteomes" id="UP000770717">
    <property type="component" value="Unassembled WGS sequence"/>
</dbReference>
<dbReference type="EMBL" id="WNTK01000002">
    <property type="protein sequence ID" value="KAG9490637.1"/>
    <property type="molecule type" value="Genomic_DNA"/>
</dbReference>
<reference evidence="13" key="1">
    <citation type="thesis" date="2020" institute="ProQuest LLC" country="789 East Eisenhower Parkway, Ann Arbor, MI, USA">
        <title>Comparative Genomics and Chromosome Evolution.</title>
        <authorList>
            <person name="Mudd A.B."/>
        </authorList>
    </citation>
    <scope>NUCLEOTIDE SEQUENCE</scope>
    <source>
        <strain evidence="13">HN-11 Male</strain>
        <tissue evidence="13">Kidney and liver</tissue>
    </source>
</reference>
<evidence type="ECO:0000256" key="10">
    <source>
        <dbReference type="ARBA" id="ARBA00039634"/>
    </source>
</evidence>
<accession>A0A8J6FMQ9</accession>
<evidence type="ECO:0000256" key="8">
    <source>
        <dbReference type="ARBA" id="ARBA00022884"/>
    </source>
</evidence>
<gene>
    <name evidence="13" type="ORF">GDO78_006124</name>
</gene>
<dbReference type="Pfam" id="PF12874">
    <property type="entry name" value="zf-met"/>
    <property type="match status" value="3"/>
</dbReference>
<dbReference type="InterPro" id="IPR013087">
    <property type="entry name" value="Znf_C2H2_type"/>
</dbReference>
<dbReference type="PANTHER" id="PTHR46144">
    <property type="entry name" value="ZINC FINGER PROTEIN 385B-LIKE"/>
    <property type="match status" value="1"/>
</dbReference>
<dbReference type="GO" id="GO:0005737">
    <property type="term" value="C:cytoplasm"/>
    <property type="evidence" value="ECO:0007669"/>
    <property type="project" value="UniProtKB-SubCell"/>
</dbReference>
<feature type="domain" description="C2H2-type" evidence="12">
    <location>
        <begin position="166"/>
        <end position="188"/>
    </location>
</feature>
<evidence type="ECO:0000313" key="14">
    <source>
        <dbReference type="Proteomes" id="UP000770717"/>
    </source>
</evidence>
<proteinExistence type="predicted"/>
<evidence type="ECO:0000259" key="12">
    <source>
        <dbReference type="PROSITE" id="PS00028"/>
    </source>
</evidence>
<evidence type="ECO:0000313" key="13">
    <source>
        <dbReference type="EMBL" id="KAG9490637.1"/>
    </source>
</evidence>
<dbReference type="GO" id="GO:0008270">
    <property type="term" value="F:zinc ion binding"/>
    <property type="evidence" value="ECO:0007669"/>
    <property type="project" value="UniProtKB-KW"/>
</dbReference>
<dbReference type="SMART" id="SM00451">
    <property type="entry name" value="ZnF_U1"/>
    <property type="match status" value="4"/>
</dbReference>
<dbReference type="AlphaFoldDB" id="A0A8J6FMQ9"/>
<name>A0A8J6FMQ9_ELECQ</name>
<dbReference type="SUPFAM" id="SSF57667">
    <property type="entry name" value="beta-beta-alpha zinc fingers"/>
    <property type="match status" value="4"/>
</dbReference>
<evidence type="ECO:0000256" key="7">
    <source>
        <dbReference type="ARBA" id="ARBA00022833"/>
    </source>
</evidence>
<evidence type="ECO:0000256" key="6">
    <source>
        <dbReference type="ARBA" id="ARBA00022771"/>
    </source>
</evidence>
<keyword evidence="14" id="KW-1185">Reference proteome</keyword>
<comment type="subcellular location">
    <subcellularLocation>
        <location evidence="2">Cytoplasm</location>
    </subcellularLocation>
    <subcellularLocation>
        <location evidence="1">Nucleus</location>
    </subcellularLocation>
</comment>
<keyword evidence="6" id="KW-0863">Zinc-finger</keyword>
<feature type="region of interest" description="Disordered" evidence="11">
    <location>
        <begin position="322"/>
        <end position="342"/>
    </location>
</feature>
<feature type="compositionally biased region" description="Low complexity" evidence="11">
    <location>
        <begin position="322"/>
        <end position="333"/>
    </location>
</feature>
<dbReference type="InterPro" id="IPR036236">
    <property type="entry name" value="Znf_C2H2_sf"/>
</dbReference>
<dbReference type="Pfam" id="PF12171">
    <property type="entry name" value="zf-C2H2_jaz"/>
    <property type="match status" value="1"/>
</dbReference>
<keyword evidence="5" id="KW-0677">Repeat</keyword>
<evidence type="ECO:0000256" key="3">
    <source>
        <dbReference type="ARBA" id="ARBA00022490"/>
    </source>
</evidence>
<dbReference type="InterPro" id="IPR022755">
    <property type="entry name" value="Znf_C2H2_jaz"/>
</dbReference>
<keyword evidence="9" id="KW-0539">Nucleus</keyword>
<protein>
    <recommendedName>
        <fullName evidence="10">Zinc finger protein 346</fullName>
    </recommendedName>
</protein>
<organism evidence="13 14">
    <name type="scientific">Eleutherodactylus coqui</name>
    <name type="common">Puerto Rican coqui</name>
    <dbReference type="NCBI Taxonomy" id="57060"/>
    <lineage>
        <taxon>Eukaryota</taxon>
        <taxon>Metazoa</taxon>
        <taxon>Chordata</taxon>
        <taxon>Craniata</taxon>
        <taxon>Vertebrata</taxon>
        <taxon>Euteleostomi</taxon>
        <taxon>Amphibia</taxon>
        <taxon>Batrachia</taxon>
        <taxon>Anura</taxon>
        <taxon>Neobatrachia</taxon>
        <taxon>Hyloidea</taxon>
        <taxon>Eleutherodactylidae</taxon>
        <taxon>Eleutherodactylinae</taxon>
        <taxon>Eleutherodactylus</taxon>
        <taxon>Eleutherodactylus</taxon>
    </lineage>
</organism>
<dbReference type="GO" id="GO:0005634">
    <property type="term" value="C:nucleus"/>
    <property type="evidence" value="ECO:0007669"/>
    <property type="project" value="UniProtKB-SubCell"/>
</dbReference>
<evidence type="ECO:0000256" key="4">
    <source>
        <dbReference type="ARBA" id="ARBA00022723"/>
    </source>
</evidence>
<dbReference type="InterPro" id="IPR003604">
    <property type="entry name" value="Matrin/U1-like-C_Znf_C2H2"/>
</dbReference>
<dbReference type="InterPro" id="IPR051868">
    <property type="entry name" value="ZN346_ZMAT4"/>
</dbReference>
<dbReference type="Gene3D" id="3.30.160.60">
    <property type="entry name" value="Classic Zinc Finger"/>
    <property type="match status" value="4"/>
</dbReference>
<dbReference type="SMART" id="SM00355">
    <property type="entry name" value="ZnF_C2H2"/>
    <property type="match status" value="4"/>
</dbReference>
<evidence type="ECO:0000256" key="11">
    <source>
        <dbReference type="SAM" id="MobiDB-lite"/>
    </source>
</evidence>
<dbReference type="OrthoDB" id="1925236at2759"/>
<evidence type="ECO:0000256" key="1">
    <source>
        <dbReference type="ARBA" id="ARBA00004123"/>
    </source>
</evidence>
<comment type="caution">
    <text evidence="13">The sequence shown here is derived from an EMBL/GenBank/DDBJ whole genome shotgun (WGS) entry which is preliminary data.</text>
</comment>
<keyword evidence="8" id="KW-0694">RNA-binding</keyword>
<feature type="domain" description="C2H2-type" evidence="12">
    <location>
        <begin position="100"/>
        <end position="122"/>
    </location>
</feature>
<evidence type="ECO:0000256" key="9">
    <source>
        <dbReference type="ARBA" id="ARBA00023242"/>
    </source>
</evidence>